<dbReference type="Proteomes" id="UP000187338">
    <property type="component" value="Unassembled WGS sequence"/>
</dbReference>
<comment type="caution">
    <text evidence="2">The sequence shown here is derived from an EMBL/GenBank/DDBJ whole genome shotgun (WGS) entry which is preliminary data.</text>
</comment>
<evidence type="ECO:0000259" key="1">
    <source>
        <dbReference type="Pfam" id="PF13175"/>
    </source>
</evidence>
<dbReference type="EMBL" id="BDJL01000001">
    <property type="protein sequence ID" value="GAV24211.1"/>
    <property type="molecule type" value="Genomic_DNA"/>
</dbReference>
<organism evidence="2 3">
    <name type="scientific">Carboxydothermus islandicus</name>
    <dbReference type="NCBI Taxonomy" id="661089"/>
    <lineage>
        <taxon>Bacteria</taxon>
        <taxon>Bacillati</taxon>
        <taxon>Bacillota</taxon>
        <taxon>Clostridia</taxon>
        <taxon>Thermoanaerobacterales</taxon>
        <taxon>Thermoanaerobacteraceae</taxon>
        <taxon>Carboxydothermus</taxon>
    </lineage>
</organism>
<dbReference type="InterPro" id="IPR051396">
    <property type="entry name" value="Bact_Antivir_Def_Nuclease"/>
</dbReference>
<dbReference type="Gene3D" id="3.40.50.300">
    <property type="entry name" value="P-loop containing nucleotide triphosphate hydrolases"/>
    <property type="match status" value="2"/>
</dbReference>
<dbReference type="InterPro" id="IPR027417">
    <property type="entry name" value="P-loop_NTPase"/>
</dbReference>
<name>A0A1L8CZB6_9THEO</name>
<sequence length="665" mass="77680">MKIKELKIKNFRSIKELNINEITNAMIFVGKNNVGKSAIINAIRLLAGDYQVKPEDFHKDSGEIEVKGIIYFEEDDFKNFIFDNKIGILKIPSNANDFNHVKAGTNFQEYSFNDFKTKREELISGKSFKEIQSDEESREVYNIWLKAIKDKFKIVENEITIICKVNKNNMESNYYDADLNNISDLKKFLPRIAFTDDDRNFEEEGNGKAKTLTNELFSKFILNINRANEEISCDSCVLDNCKKCIDEIHRKNIQELSLRDLEKLIKNKMDINSRGVSETINRFFQNNYSQQNFKIIIDPTSNLEKSLSIKTKIIDSNLGKKLDLSNVGAGIRSIYILSLLQAYQEMNSNDNVIFLLEEPEIYLHPSLQKLMGAILHDISLTKQVFFTTHSPLLLKDFELEQVRKVTINGNNETVIEKTDLGEILFDLGYSTEDILHTDFVIFLEGKDDKERIANIITHFYNIDVSKIYFVDTKSCNNIETYATIRFLNKTSFKDKFAIIRDSDTKDINEIINKLLNKFRENLGEEYLNEIRNKLLVLEYSSIDNYFLNPQVLQKIGIIKSEDDYYNKIRQYIENNKENIIDYLKKMNSNERAEKIKNILFDSRPTKDKIEDIKRYVRGHNLFGIFGDLKNKTNEYIKYSSPDDFKEILDFLDRFAYFSSKKKVIN</sequence>
<proteinExistence type="predicted"/>
<protein>
    <recommendedName>
        <fullName evidence="1">Endonuclease GajA/Old nuclease/RecF-like AAA domain-containing protein</fullName>
    </recommendedName>
</protein>
<keyword evidence="3" id="KW-1185">Reference proteome</keyword>
<feature type="domain" description="Endonuclease GajA/Old nuclease/RecF-like AAA" evidence="1">
    <location>
        <begin position="1"/>
        <end position="392"/>
    </location>
</feature>
<dbReference type="SUPFAM" id="SSF52540">
    <property type="entry name" value="P-loop containing nucleoside triphosphate hydrolases"/>
    <property type="match status" value="1"/>
</dbReference>
<evidence type="ECO:0000313" key="2">
    <source>
        <dbReference type="EMBL" id="GAV24211.1"/>
    </source>
</evidence>
<accession>A0A1L8CZB6</accession>
<dbReference type="InterPro" id="IPR041685">
    <property type="entry name" value="AAA_GajA/Old/RecF-like"/>
</dbReference>
<dbReference type="AlphaFoldDB" id="A0A1L8CZB6"/>
<dbReference type="PANTHER" id="PTHR43581:SF4">
    <property type="entry name" value="ATP_GTP PHOSPHATASE"/>
    <property type="match status" value="1"/>
</dbReference>
<dbReference type="RefSeq" id="WP_075864423.1">
    <property type="nucleotide sequence ID" value="NZ_BDJL01000001.1"/>
</dbReference>
<evidence type="ECO:0000313" key="3">
    <source>
        <dbReference type="Proteomes" id="UP000187338"/>
    </source>
</evidence>
<dbReference type="Pfam" id="PF13175">
    <property type="entry name" value="AAA_15"/>
    <property type="match status" value="1"/>
</dbReference>
<reference evidence="3" key="1">
    <citation type="submission" date="2016-12" db="EMBL/GenBank/DDBJ databases">
        <title>Draft Genome Sequences od Carboxydothermus pertinax and islandicus, Hydrogenogenic Carboxydotrophic Bacteria.</title>
        <authorList>
            <person name="Fukuyama Y."/>
            <person name="Ohmae K."/>
            <person name="Yoneda Y."/>
            <person name="Yoshida T."/>
            <person name="Sako Y."/>
        </authorList>
    </citation>
    <scope>NUCLEOTIDE SEQUENCE [LARGE SCALE GENOMIC DNA]</scope>
    <source>
        <strain evidence="3">SET</strain>
    </source>
</reference>
<dbReference type="PANTHER" id="PTHR43581">
    <property type="entry name" value="ATP/GTP PHOSPHATASE"/>
    <property type="match status" value="1"/>
</dbReference>
<gene>
    <name evidence="2" type="ORF">ciss_01440</name>
</gene>